<dbReference type="OrthoDB" id="10313908at2759"/>
<accession>A0A8S1WIU6</accession>
<name>A0A8S1WIU6_PAROT</name>
<keyword evidence="2" id="KW-1185">Reference proteome</keyword>
<reference evidence="1" key="1">
    <citation type="submission" date="2021-01" db="EMBL/GenBank/DDBJ databases">
        <authorList>
            <consortium name="Genoscope - CEA"/>
            <person name="William W."/>
        </authorList>
    </citation>
    <scope>NUCLEOTIDE SEQUENCE</scope>
</reference>
<evidence type="ECO:0000313" key="1">
    <source>
        <dbReference type="EMBL" id="CAD8185716.1"/>
    </source>
</evidence>
<organism evidence="1 2">
    <name type="scientific">Paramecium octaurelia</name>
    <dbReference type="NCBI Taxonomy" id="43137"/>
    <lineage>
        <taxon>Eukaryota</taxon>
        <taxon>Sar</taxon>
        <taxon>Alveolata</taxon>
        <taxon>Ciliophora</taxon>
        <taxon>Intramacronucleata</taxon>
        <taxon>Oligohymenophorea</taxon>
        <taxon>Peniculida</taxon>
        <taxon>Parameciidae</taxon>
        <taxon>Paramecium</taxon>
    </lineage>
</organism>
<dbReference type="AlphaFoldDB" id="A0A8S1WIU6"/>
<gene>
    <name evidence="1" type="ORF">POCTA_138.1.T0860106</name>
</gene>
<sequence>MFINNTTFSLQKKREDFALNVKRIDRETLLSNNRKKMIEQNNNDIEVDKTLHLLYEAIKVYNKKDIKNGFKQINNFNNFNQEQEIRLVYMIEIILKLKVEDDNSALHNECLNILVKLSLLNNSSQELFTTLSMLCLLMEKYNNHINQALSYQILDKILAFIGNISCNNGFISAFTSNLIDILQYQIIFGQKRLLFQAIWALNNILYAIHNETALLNQVLRRIGESEMPHYLVQYVKKNEYRLDTNQLIQIYWLYAELSQIIPYDFAQLQVKEADCLELQLIKLFIYSNLTGKQIIPINCNINQLLNLFPVSHILIQRQLLVIIANLVLQTEIELETLKNLINFAFPICPIDTMFLLHNCQVKYNLQLNQIEKDNILRIVDELQKESLIQDLVKQLKLNN</sequence>
<dbReference type="EMBL" id="CAJJDP010000085">
    <property type="protein sequence ID" value="CAD8185716.1"/>
    <property type="molecule type" value="Genomic_DNA"/>
</dbReference>
<protein>
    <submittedName>
        <fullName evidence="1">Uncharacterized protein</fullName>
    </submittedName>
</protein>
<evidence type="ECO:0000313" key="2">
    <source>
        <dbReference type="Proteomes" id="UP000683925"/>
    </source>
</evidence>
<dbReference type="Proteomes" id="UP000683925">
    <property type="component" value="Unassembled WGS sequence"/>
</dbReference>
<comment type="caution">
    <text evidence="1">The sequence shown here is derived from an EMBL/GenBank/DDBJ whole genome shotgun (WGS) entry which is preliminary data.</text>
</comment>
<proteinExistence type="predicted"/>
<dbReference type="OMA" id="INFAFPI"/>